<dbReference type="EC" id="1.16.1.9" evidence="3"/>
<dbReference type="CDD" id="cd06186">
    <property type="entry name" value="NOX_Duox_like_FAD_NADP"/>
    <property type="match status" value="1"/>
</dbReference>
<evidence type="ECO:0000256" key="10">
    <source>
        <dbReference type="ARBA" id="ARBA00023065"/>
    </source>
</evidence>
<comment type="catalytic activity">
    <reaction evidence="13">
        <text>2 a Fe(II)-siderophore + NADP(+) + H(+) = 2 a Fe(III)-siderophore + NADPH</text>
        <dbReference type="Rhea" id="RHEA:28795"/>
        <dbReference type="Rhea" id="RHEA-COMP:11342"/>
        <dbReference type="Rhea" id="RHEA-COMP:11344"/>
        <dbReference type="ChEBI" id="CHEBI:15378"/>
        <dbReference type="ChEBI" id="CHEBI:29033"/>
        <dbReference type="ChEBI" id="CHEBI:29034"/>
        <dbReference type="ChEBI" id="CHEBI:57783"/>
        <dbReference type="ChEBI" id="CHEBI:58349"/>
        <dbReference type="EC" id="1.16.1.9"/>
    </reaction>
</comment>
<feature type="region of interest" description="Disordered" evidence="14">
    <location>
        <begin position="1"/>
        <end position="34"/>
    </location>
</feature>
<keyword evidence="7" id="KW-0249">Electron transport</keyword>
<evidence type="ECO:0000256" key="6">
    <source>
        <dbReference type="ARBA" id="ARBA00022692"/>
    </source>
</evidence>
<reference evidence="17 18" key="1">
    <citation type="submission" date="2024-01" db="EMBL/GenBank/DDBJ databases">
        <title>A draft genome for a cacao thread blight-causing isolate of Paramarasmius palmivorus.</title>
        <authorList>
            <person name="Baruah I.K."/>
            <person name="Bukari Y."/>
            <person name="Amoako-Attah I."/>
            <person name="Meinhardt L.W."/>
            <person name="Bailey B.A."/>
            <person name="Cohen S.P."/>
        </authorList>
    </citation>
    <scope>NUCLEOTIDE SEQUENCE [LARGE SCALE GENOMIC DNA]</scope>
    <source>
        <strain evidence="17 18">GH-12</strain>
    </source>
</reference>
<sequence length="706" mass="78773">MSTKKLRTEASRQISDAWPTKKTPNGFKDDIPPTIPMTRDVRSCNFLAVASRLPRFTEFQGITSTLKSTVGTGVWSMVNLSPLNATTSTNPYFSFPITTTLPQVYAWQAPQNIGDVQSSSLLYHINLFLLAILGLLFLFRLPRLLARCWSLSELTDTLILHHHSSRTHRRVQFNSEKGTHRDLSTDNSHNRAPRSYQRVDEKGRPIEPSYPPHIASSPVLLRPLLRMLRRRVIPGTSIGQVLVMGLYFVILLYPGFYKANPIANPDRYGWISVSQYPFAFALAAKNSVLGGFLGLSYEKLNFMHRFIGKMIVLAANIHCLGYFYQWTLLGIFSQAIKSPTAYWGLIALICLDLLYFLSTSLWRQYAYNVFILTHIVCAILLLPATWMHKMAMAPYIYTAIGLFLLDYLLRVVRTRYATAIIRPLPELGVTHVEIPRLNAGWRAGQHVRLRVVTSGLGPLGWTEVHPFTIASLPDGPEGVVLLCKKAGDWTDKLYDFAKNGAYDTSSGEFEGREVKVWVEGPYGGPGPMIFSSFSAAVFIAGGSGITYAISSTQDLIRRDLEARSRVKVIELVWVIQDAASLVPLLPILTSMIQQSLFTPLRISIFYTKAPTGRFPFSEDFFRSTSLTLSPGRPKISKIIEGAISKAATLGSGGERYKDQGRISGLAIGVCGPTEMVDGVHEEVAKVDPLRRYQVGGVEVHEEVFGW</sequence>
<dbReference type="InterPro" id="IPR039261">
    <property type="entry name" value="FNR_nucleotide-bd"/>
</dbReference>
<keyword evidence="5" id="KW-1003">Cell membrane</keyword>
<dbReference type="InterPro" id="IPR013121">
    <property type="entry name" value="Fe_red_NAD-bd_6"/>
</dbReference>
<dbReference type="PANTHER" id="PTHR32361">
    <property type="entry name" value="FERRIC/CUPRIC REDUCTASE TRANSMEMBRANE COMPONENT"/>
    <property type="match status" value="1"/>
</dbReference>
<evidence type="ECO:0000256" key="15">
    <source>
        <dbReference type="SAM" id="Phobius"/>
    </source>
</evidence>
<evidence type="ECO:0000256" key="9">
    <source>
        <dbReference type="ARBA" id="ARBA00023002"/>
    </source>
</evidence>
<proteinExistence type="inferred from homology"/>
<dbReference type="InterPro" id="IPR051410">
    <property type="entry name" value="Ferric/Cupric_Reductase"/>
</dbReference>
<evidence type="ECO:0000256" key="4">
    <source>
        <dbReference type="ARBA" id="ARBA00022448"/>
    </source>
</evidence>
<accession>A0AAW0C7X6</accession>
<dbReference type="AlphaFoldDB" id="A0AAW0C7X6"/>
<evidence type="ECO:0000313" key="17">
    <source>
        <dbReference type="EMBL" id="KAK7034641.1"/>
    </source>
</evidence>
<feature type="transmembrane region" description="Helical" evidence="15">
    <location>
        <begin position="121"/>
        <end position="139"/>
    </location>
</feature>
<keyword evidence="11 15" id="KW-0472">Membrane</keyword>
<comment type="caution">
    <text evidence="17">The sequence shown here is derived from an EMBL/GenBank/DDBJ whole genome shotgun (WGS) entry which is preliminary data.</text>
</comment>
<evidence type="ECO:0000259" key="16">
    <source>
        <dbReference type="PROSITE" id="PS51384"/>
    </source>
</evidence>
<dbReference type="EMBL" id="JAYKXP010000056">
    <property type="protein sequence ID" value="KAK7034641.1"/>
    <property type="molecule type" value="Genomic_DNA"/>
</dbReference>
<dbReference type="PROSITE" id="PS51384">
    <property type="entry name" value="FAD_FR"/>
    <property type="match status" value="1"/>
</dbReference>
<dbReference type="PANTHER" id="PTHR32361:SF9">
    <property type="entry name" value="FERRIC REDUCTASE TRANSMEMBRANE COMPONENT 3-RELATED"/>
    <property type="match status" value="1"/>
</dbReference>
<protein>
    <recommendedName>
        <fullName evidence="3">ferric-chelate reductase (NADPH)</fullName>
        <ecNumber evidence="3">1.16.1.9</ecNumber>
    </recommendedName>
</protein>
<name>A0AAW0C7X6_9AGAR</name>
<keyword evidence="6 15" id="KW-0812">Transmembrane</keyword>
<keyword evidence="9" id="KW-0560">Oxidoreductase</keyword>
<evidence type="ECO:0000256" key="3">
    <source>
        <dbReference type="ARBA" id="ARBA00012668"/>
    </source>
</evidence>
<dbReference type="SFLD" id="SFLDS00052">
    <property type="entry name" value="Ferric_Reductase_Domain"/>
    <property type="match status" value="1"/>
</dbReference>
<keyword evidence="8 15" id="KW-1133">Transmembrane helix</keyword>
<feature type="transmembrane region" description="Helical" evidence="15">
    <location>
        <begin position="307"/>
        <end position="328"/>
    </location>
</feature>
<feature type="transmembrane region" description="Helical" evidence="15">
    <location>
        <begin position="340"/>
        <end position="358"/>
    </location>
</feature>
<keyword evidence="18" id="KW-1185">Reference proteome</keyword>
<dbReference type="Pfam" id="PF08030">
    <property type="entry name" value="NAD_binding_6"/>
    <property type="match status" value="1"/>
</dbReference>
<dbReference type="GO" id="GO:0005886">
    <property type="term" value="C:plasma membrane"/>
    <property type="evidence" value="ECO:0007669"/>
    <property type="project" value="UniProtKB-SubCell"/>
</dbReference>
<dbReference type="Pfam" id="PF08022">
    <property type="entry name" value="FAD_binding_8"/>
    <property type="match status" value="1"/>
</dbReference>
<comment type="subcellular location">
    <subcellularLocation>
        <location evidence="1">Cell membrane</location>
        <topology evidence="1">Multi-pass membrane protein</topology>
    </subcellularLocation>
</comment>
<feature type="transmembrane region" description="Helical" evidence="15">
    <location>
        <begin position="392"/>
        <end position="412"/>
    </location>
</feature>
<comment type="similarity">
    <text evidence="2">Belongs to the ferric reductase (FRE) family.</text>
</comment>
<dbReference type="InterPro" id="IPR013112">
    <property type="entry name" value="FAD-bd_8"/>
</dbReference>
<evidence type="ECO:0000256" key="5">
    <source>
        <dbReference type="ARBA" id="ARBA00022475"/>
    </source>
</evidence>
<evidence type="ECO:0000313" key="18">
    <source>
        <dbReference type="Proteomes" id="UP001383192"/>
    </source>
</evidence>
<dbReference type="GO" id="GO:0006879">
    <property type="term" value="P:intracellular iron ion homeostasis"/>
    <property type="evidence" value="ECO:0007669"/>
    <property type="project" value="TreeGrafter"/>
</dbReference>
<feature type="region of interest" description="Disordered" evidence="14">
    <location>
        <begin position="170"/>
        <end position="204"/>
    </location>
</feature>
<evidence type="ECO:0000256" key="14">
    <source>
        <dbReference type="SAM" id="MobiDB-lite"/>
    </source>
</evidence>
<dbReference type="SFLD" id="SFLDG01168">
    <property type="entry name" value="Ferric_reductase_subgroup_(FRE"/>
    <property type="match status" value="1"/>
</dbReference>
<dbReference type="InterPro" id="IPR017938">
    <property type="entry name" value="Riboflavin_synthase-like_b-brl"/>
</dbReference>
<dbReference type="Pfam" id="PF01794">
    <property type="entry name" value="Ferric_reduct"/>
    <property type="match status" value="1"/>
</dbReference>
<evidence type="ECO:0000256" key="2">
    <source>
        <dbReference type="ARBA" id="ARBA00006278"/>
    </source>
</evidence>
<feature type="transmembrane region" description="Helical" evidence="15">
    <location>
        <begin position="232"/>
        <end position="256"/>
    </location>
</feature>
<dbReference type="Proteomes" id="UP001383192">
    <property type="component" value="Unassembled WGS sequence"/>
</dbReference>
<feature type="transmembrane region" description="Helical" evidence="15">
    <location>
        <begin position="276"/>
        <end position="295"/>
    </location>
</feature>
<evidence type="ECO:0000256" key="7">
    <source>
        <dbReference type="ARBA" id="ARBA00022982"/>
    </source>
</evidence>
<feature type="transmembrane region" description="Helical" evidence="15">
    <location>
        <begin position="365"/>
        <end position="386"/>
    </location>
</feature>
<organism evidence="17 18">
    <name type="scientific">Paramarasmius palmivorus</name>
    <dbReference type="NCBI Taxonomy" id="297713"/>
    <lineage>
        <taxon>Eukaryota</taxon>
        <taxon>Fungi</taxon>
        <taxon>Dikarya</taxon>
        <taxon>Basidiomycota</taxon>
        <taxon>Agaricomycotina</taxon>
        <taxon>Agaricomycetes</taxon>
        <taxon>Agaricomycetidae</taxon>
        <taxon>Agaricales</taxon>
        <taxon>Marasmiineae</taxon>
        <taxon>Marasmiaceae</taxon>
        <taxon>Paramarasmius</taxon>
    </lineage>
</organism>
<evidence type="ECO:0000256" key="13">
    <source>
        <dbReference type="ARBA" id="ARBA00048483"/>
    </source>
</evidence>
<keyword evidence="10" id="KW-0406">Ion transport</keyword>
<dbReference type="Gene3D" id="3.40.50.80">
    <property type="entry name" value="Nucleotide-binding domain of ferredoxin-NADP reductase (FNR) module"/>
    <property type="match status" value="1"/>
</dbReference>
<dbReference type="InterPro" id="IPR013130">
    <property type="entry name" value="Fe3_Rdtase_TM_dom"/>
</dbReference>
<evidence type="ECO:0000256" key="11">
    <source>
        <dbReference type="ARBA" id="ARBA00023136"/>
    </source>
</evidence>
<gene>
    <name evidence="17" type="ORF">VNI00_012283</name>
</gene>
<dbReference type="SUPFAM" id="SSF63380">
    <property type="entry name" value="Riboflavin synthase domain-like"/>
    <property type="match status" value="1"/>
</dbReference>
<keyword evidence="4" id="KW-0813">Transport</keyword>
<feature type="compositionally biased region" description="Basic and acidic residues" evidence="14">
    <location>
        <begin position="1"/>
        <end position="10"/>
    </location>
</feature>
<feature type="domain" description="FAD-binding FR-type" evidence="16">
    <location>
        <begin position="404"/>
        <end position="528"/>
    </location>
</feature>
<dbReference type="GO" id="GO:0052851">
    <property type="term" value="F:ferric-chelate reductase (NADPH) activity"/>
    <property type="evidence" value="ECO:0007669"/>
    <property type="project" value="UniProtKB-EC"/>
</dbReference>
<dbReference type="InterPro" id="IPR017927">
    <property type="entry name" value="FAD-bd_FR_type"/>
</dbReference>
<evidence type="ECO:0000256" key="8">
    <source>
        <dbReference type="ARBA" id="ARBA00022989"/>
    </source>
</evidence>
<dbReference type="GO" id="GO:0006826">
    <property type="term" value="P:iron ion transport"/>
    <property type="evidence" value="ECO:0007669"/>
    <property type="project" value="TreeGrafter"/>
</dbReference>
<keyword evidence="12" id="KW-0325">Glycoprotein</keyword>
<evidence type="ECO:0000256" key="12">
    <source>
        <dbReference type="ARBA" id="ARBA00023180"/>
    </source>
</evidence>
<dbReference type="GO" id="GO:0015677">
    <property type="term" value="P:copper ion import"/>
    <property type="evidence" value="ECO:0007669"/>
    <property type="project" value="TreeGrafter"/>
</dbReference>
<evidence type="ECO:0000256" key="1">
    <source>
        <dbReference type="ARBA" id="ARBA00004651"/>
    </source>
</evidence>
<dbReference type="SUPFAM" id="SSF52343">
    <property type="entry name" value="Ferredoxin reductase-like, C-terminal NADP-linked domain"/>
    <property type="match status" value="1"/>
</dbReference>